<dbReference type="Pfam" id="PF07537">
    <property type="entry name" value="CamS"/>
    <property type="match status" value="1"/>
</dbReference>
<name>A0A974NIZ4_PERPY</name>
<dbReference type="EMBL" id="CP068053">
    <property type="protein sequence ID" value="QQS98529.1"/>
    <property type="molecule type" value="Genomic_DNA"/>
</dbReference>
<keyword evidence="2" id="KW-1185">Reference proteome</keyword>
<dbReference type="CDD" id="cd13441">
    <property type="entry name" value="CamS_repeat_1"/>
    <property type="match status" value="1"/>
</dbReference>
<sequence>MKKSFFVGLGVAILLAGCAPQFDDGEEEIVQDKAEKTEKAIIPKYQISDDYYKMLLPFEASQARGLVVSNLNTRYDIEEFETGLMRISQKDFNQDKYYFKEGQVLNSSTISKWLERKYTDEQLDKKKLKASDNLGLNPVDTQKGDVKTRNEKNPIYLAHILEHDYLIKNKDNQVSLGGVVIGLALNSVHYYQKEEYGATYDTSISDQKLESEGKKIAAEVLKRLRKTDELKDVPITIALFKQVEKSSVIPGNFISFTHVNKDGNSIGKWENVDEKYYVLPSTTAEKEHRDDVTMFKKFKQDVEEYFPNFNGVVGRAFYVDEQLQDLNIEIPIQFYGNSEAIGFTQYLTGLVMEHFPDYVSVQVSVTSVNGPEALVVKKAGEDEPFVHIYK</sequence>
<dbReference type="Gene3D" id="3.10.570.10">
    <property type="entry name" value="sex pheromone staph- cam373 precursor domain"/>
    <property type="match status" value="1"/>
</dbReference>
<dbReference type="AlphaFoldDB" id="A0A974NIZ4"/>
<dbReference type="Proteomes" id="UP000595254">
    <property type="component" value="Chromosome"/>
</dbReference>
<evidence type="ECO:0000313" key="1">
    <source>
        <dbReference type="EMBL" id="QQS98529.1"/>
    </source>
</evidence>
<dbReference type="InterPro" id="IPR011426">
    <property type="entry name" value="CamS"/>
</dbReference>
<protein>
    <submittedName>
        <fullName evidence="1">CamS family sex pheromone protein</fullName>
    </submittedName>
</protein>
<dbReference type="PIRSF" id="PIRSF012509">
    <property type="entry name" value="CamS"/>
    <property type="match status" value="1"/>
</dbReference>
<dbReference type="CDD" id="cd13440">
    <property type="entry name" value="CamS_repeat_2"/>
    <property type="match status" value="1"/>
</dbReference>
<evidence type="ECO:0000313" key="2">
    <source>
        <dbReference type="Proteomes" id="UP000595254"/>
    </source>
</evidence>
<accession>A0A974NIZ4</accession>
<dbReference type="RefSeq" id="WP_040375233.1">
    <property type="nucleotide sequence ID" value="NZ_CP068053.1"/>
</dbReference>
<gene>
    <name evidence="1" type="ORF">I6J18_12225</name>
</gene>
<dbReference type="PROSITE" id="PS51257">
    <property type="entry name" value="PROKAR_LIPOPROTEIN"/>
    <property type="match status" value="1"/>
</dbReference>
<organism evidence="1 2">
    <name type="scientific">Peribacillus psychrosaccharolyticus</name>
    <name type="common">Bacillus psychrosaccharolyticus</name>
    <dbReference type="NCBI Taxonomy" id="1407"/>
    <lineage>
        <taxon>Bacteria</taxon>
        <taxon>Bacillati</taxon>
        <taxon>Bacillota</taxon>
        <taxon>Bacilli</taxon>
        <taxon>Bacillales</taxon>
        <taxon>Bacillaceae</taxon>
        <taxon>Peribacillus</taxon>
    </lineage>
</organism>
<proteinExistence type="predicted"/>
<dbReference type="KEGG" id="ppsr:I6J18_12225"/>
<reference evidence="1 2" key="1">
    <citation type="submission" date="2021-01" db="EMBL/GenBank/DDBJ databases">
        <title>FDA dAtabase for Regulatory Grade micrObial Sequences (FDA-ARGOS): Supporting development and validation of Infectious Disease Dx tests.</title>
        <authorList>
            <person name="Nelson B."/>
            <person name="Plummer A."/>
            <person name="Tallon L."/>
            <person name="Sadzewicz L."/>
            <person name="Zhao X."/>
            <person name="Boylan J."/>
            <person name="Ott S."/>
            <person name="Bowen H."/>
            <person name="Vavikolanu K."/>
            <person name="Mehta A."/>
            <person name="Aluvathingal J."/>
            <person name="Nadendla S."/>
            <person name="Myers T."/>
            <person name="Yan Y."/>
            <person name="Sichtig H."/>
        </authorList>
    </citation>
    <scope>NUCLEOTIDE SEQUENCE [LARGE SCALE GENOMIC DNA]</scope>
    <source>
        <strain evidence="1 2">FDAARGOS_1161</strain>
    </source>
</reference>